<gene>
    <name evidence="1" type="ORF">BO71DRAFT_145983</name>
</gene>
<evidence type="ECO:0000313" key="2">
    <source>
        <dbReference type="Proteomes" id="UP000247810"/>
    </source>
</evidence>
<accession>A0A319DJY1</accession>
<dbReference type="AlphaFoldDB" id="A0A319DJY1"/>
<evidence type="ECO:0000313" key="1">
    <source>
        <dbReference type="EMBL" id="PYH97164.1"/>
    </source>
</evidence>
<protein>
    <submittedName>
        <fullName evidence="1">Uncharacterized protein</fullName>
    </submittedName>
</protein>
<reference evidence="1 2" key="1">
    <citation type="submission" date="2018-02" db="EMBL/GenBank/DDBJ databases">
        <title>The genomes of Aspergillus section Nigri reveals drivers in fungal speciation.</title>
        <authorList>
            <consortium name="DOE Joint Genome Institute"/>
            <person name="Vesth T.C."/>
            <person name="Nybo J."/>
            <person name="Theobald S."/>
            <person name="Brandl J."/>
            <person name="Frisvad J.C."/>
            <person name="Nielsen K.F."/>
            <person name="Lyhne E.K."/>
            <person name="Kogle M.E."/>
            <person name="Kuo A."/>
            <person name="Riley R."/>
            <person name="Clum A."/>
            <person name="Nolan M."/>
            <person name="Lipzen A."/>
            <person name="Salamov A."/>
            <person name="Henrissat B."/>
            <person name="Wiebenga A."/>
            <person name="De vries R.P."/>
            <person name="Grigoriev I.V."/>
            <person name="Mortensen U.H."/>
            <person name="Andersen M.R."/>
            <person name="Baker S.E."/>
        </authorList>
    </citation>
    <scope>NUCLEOTIDE SEQUENCE [LARGE SCALE GENOMIC DNA]</scope>
    <source>
        <strain evidence="1 2">CBS 707.79</strain>
    </source>
</reference>
<name>A0A319DJY1_9EURO</name>
<organism evidence="1 2">
    <name type="scientific">Aspergillus ellipticus CBS 707.79</name>
    <dbReference type="NCBI Taxonomy" id="1448320"/>
    <lineage>
        <taxon>Eukaryota</taxon>
        <taxon>Fungi</taxon>
        <taxon>Dikarya</taxon>
        <taxon>Ascomycota</taxon>
        <taxon>Pezizomycotina</taxon>
        <taxon>Eurotiomycetes</taxon>
        <taxon>Eurotiomycetidae</taxon>
        <taxon>Eurotiales</taxon>
        <taxon>Aspergillaceae</taxon>
        <taxon>Aspergillus</taxon>
        <taxon>Aspergillus subgen. Circumdati</taxon>
    </lineage>
</organism>
<dbReference type="VEuPathDB" id="FungiDB:BO71DRAFT_145983"/>
<keyword evidence="2" id="KW-1185">Reference proteome</keyword>
<sequence length="121" mass="13814">MVVDLEQIEFPDQIRPWQYAINKGGGGGARFLMEEFRYMRNPGRVSSPLELWKSGYDGSERITASSVIVYMRLIGEVLGRLFLLQVLGGRERRASYTVPHNCILSCNIAQNELYVVSSRER</sequence>
<dbReference type="OrthoDB" id="2942798at2759"/>
<dbReference type="Proteomes" id="UP000247810">
    <property type="component" value="Unassembled WGS sequence"/>
</dbReference>
<dbReference type="EMBL" id="KZ825828">
    <property type="protein sequence ID" value="PYH97164.1"/>
    <property type="molecule type" value="Genomic_DNA"/>
</dbReference>
<proteinExistence type="predicted"/>